<dbReference type="InterPro" id="IPR014358">
    <property type="entry name" value="Enoyl-ACP_Rdtase_NADH"/>
</dbReference>
<evidence type="ECO:0000256" key="7">
    <source>
        <dbReference type="ARBA" id="ARBA00023027"/>
    </source>
</evidence>
<dbReference type="RefSeq" id="WP_045960627.1">
    <property type="nucleotide sequence ID" value="NZ_JMTK01000002.1"/>
</dbReference>
<feature type="binding site" evidence="13">
    <location>
        <position position="166"/>
    </location>
    <ligand>
        <name>NAD(+)</name>
        <dbReference type="ChEBI" id="CHEBI:57540"/>
    </ligand>
</feature>
<comment type="pathway">
    <text evidence="2">Lipid metabolism; fatty acid biosynthesis.</text>
</comment>
<dbReference type="FunFam" id="1.10.8.400:FF:000001">
    <property type="entry name" value="Enoyl-[acyl-carrier-protein] reductase [NADH]"/>
    <property type="match status" value="1"/>
</dbReference>
<dbReference type="GO" id="GO:0005886">
    <property type="term" value="C:plasma membrane"/>
    <property type="evidence" value="ECO:0007669"/>
    <property type="project" value="UniProtKB-SubCell"/>
</dbReference>
<evidence type="ECO:0000256" key="8">
    <source>
        <dbReference type="ARBA" id="ARBA00023098"/>
    </source>
</evidence>
<evidence type="ECO:0000256" key="9">
    <source>
        <dbReference type="ARBA" id="ARBA00023160"/>
    </source>
</evidence>
<evidence type="ECO:0000256" key="6">
    <source>
        <dbReference type="ARBA" id="ARBA00023002"/>
    </source>
</evidence>
<evidence type="ECO:0000256" key="2">
    <source>
        <dbReference type="ARBA" id="ARBA00005194"/>
    </source>
</evidence>
<dbReference type="PRINTS" id="PR00081">
    <property type="entry name" value="GDHRDH"/>
</dbReference>
<gene>
    <name evidence="14" type="ORF">DJ66_0374</name>
</gene>
<dbReference type="Gene3D" id="1.10.8.400">
    <property type="entry name" value="Enoyl acyl carrier protein reductase"/>
    <property type="match status" value="1"/>
</dbReference>
<evidence type="ECO:0000256" key="13">
    <source>
        <dbReference type="PIRSR" id="PIRSR000094-3"/>
    </source>
</evidence>
<evidence type="ECO:0000256" key="4">
    <source>
        <dbReference type="ARBA" id="ARBA00022516"/>
    </source>
</evidence>
<dbReference type="UniPathway" id="UPA00094"/>
<keyword evidence="8" id="KW-0443">Lipid metabolism</keyword>
<dbReference type="PANTHER" id="PTHR43159:SF2">
    <property type="entry name" value="ENOYL-[ACYL-CARRIER-PROTEIN] REDUCTASE [NADH], CHLOROPLASTIC"/>
    <property type="match status" value="1"/>
</dbReference>
<dbReference type="GO" id="GO:0004318">
    <property type="term" value="F:enoyl-[acyl-carrier-protein] reductase (NADH) activity"/>
    <property type="evidence" value="ECO:0007669"/>
    <property type="project" value="UniProtKB-EC"/>
</dbReference>
<evidence type="ECO:0000256" key="12">
    <source>
        <dbReference type="PIRSR" id="PIRSR000094-1"/>
    </source>
</evidence>
<dbReference type="InterPro" id="IPR002347">
    <property type="entry name" value="SDR_fam"/>
</dbReference>
<evidence type="ECO:0000256" key="1">
    <source>
        <dbReference type="ARBA" id="ARBA00004417"/>
    </source>
</evidence>
<dbReference type="Proteomes" id="UP000033731">
    <property type="component" value="Unassembled WGS sequence"/>
</dbReference>
<dbReference type="PANTHER" id="PTHR43159">
    <property type="entry name" value="ENOYL-[ACYL-CARRIER-PROTEIN] REDUCTASE"/>
    <property type="match status" value="1"/>
</dbReference>
<reference evidence="14 15" key="1">
    <citation type="journal article" date="2015" name="Phytopathology">
        <title>Genomes of Candidatus Liberibacter solanacearum haplotype A from New Zealand and the USA suggest significant genome plasticity in the species.</title>
        <authorList>
            <person name="Thompson S.M."/>
            <person name="Johnson C.P."/>
            <person name="Lu A.Y."/>
            <person name="Frampton R.A."/>
            <person name="Sullivan K.L."/>
            <person name="Fiers M.W."/>
            <person name="Crowhurst R.N."/>
            <person name="Pitman A.R."/>
            <person name="Scott I."/>
            <person name="Gudmestad N.C."/>
            <person name="Smith G.R."/>
        </authorList>
    </citation>
    <scope>NUCLEOTIDE SEQUENCE [LARGE SCALE GENOMIC DNA]</scope>
    <source>
        <strain evidence="14 15">LsoNZ1</strain>
    </source>
</reference>
<dbReference type="NCBIfam" id="NF006019">
    <property type="entry name" value="PRK08159.1"/>
    <property type="match status" value="1"/>
</dbReference>
<dbReference type="Gene3D" id="3.40.50.720">
    <property type="entry name" value="NAD(P)-binding Rossmann-like Domain"/>
    <property type="match status" value="1"/>
</dbReference>
<keyword evidence="9 11" id="KW-0275">Fatty acid biosynthesis</keyword>
<protein>
    <recommendedName>
        <fullName evidence="11">Enoyl-[acyl-carrier-protein] reductase [NADH]</fullName>
        <ecNumber evidence="11">1.3.1.9</ecNumber>
    </recommendedName>
</protein>
<comment type="caution">
    <text evidence="14">The sequence shown here is derived from an EMBL/GenBank/DDBJ whole genome shotgun (WGS) entry which is preliminary data.</text>
</comment>
<dbReference type="EMBL" id="JMTK01000002">
    <property type="protein sequence ID" value="KJZ81652.1"/>
    <property type="molecule type" value="Genomic_DNA"/>
</dbReference>
<dbReference type="EC" id="1.3.1.9" evidence="11"/>
<sequence>MLAVDSLMQNKRGIVFGVANNRSLAWSIAQACHDAGAEVALTWQGDSVKKRIESLVDGKNFYMAGNCNVSEPETINEVFSNIKNKWGNIDFIVHAIAFSDKSELTGPYINTSRENFLKTMDISVYSFTALAAHAKQLMNKGGSMLTLTYLGAERVMPHYNVMGLAKSALQTSVRYLAMDLGKDDIRVNAISAGPAKTLASSAIGDFRYILKWNQYNSPLRRNITHDEVGKAALYMLSDLSSGVTGECHYVDAGYHVVGMKAEDAPDISVV</sequence>
<keyword evidence="15" id="KW-1185">Reference proteome</keyword>
<organism evidence="14 15">
    <name type="scientific">Candidatus Liberibacter solanacearum</name>
    <dbReference type="NCBI Taxonomy" id="556287"/>
    <lineage>
        <taxon>Bacteria</taxon>
        <taxon>Pseudomonadati</taxon>
        <taxon>Pseudomonadota</taxon>
        <taxon>Alphaproteobacteria</taxon>
        <taxon>Hyphomicrobiales</taxon>
        <taxon>Rhizobiaceae</taxon>
        <taxon>Liberibacter</taxon>
    </lineage>
</organism>
<feature type="binding site" evidence="13">
    <location>
        <position position="17"/>
    </location>
    <ligand>
        <name>NAD(+)</name>
        <dbReference type="ChEBI" id="CHEBI:57540"/>
    </ligand>
</feature>
<dbReference type="PATRIC" id="fig|556287.8.peg.325"/>
<name>A0A0F4VLU0_9HYPH</name>
<dbReference type="FunFam" id="3.40.50.720:FF:000054">
    <property type="entry name" value="Enoyl-[acyl-carrier-protein] reductase [NADH]"/>
    <property type="match status" value="1"/>
</dbReference>
<dbReference type="AlphaFoldDB" id="A0A0F4VLU0"/>
<feature type="binding site" evidence="13">
    <location>
        <position position="96"/>
    </location>
    <ligand>
        <name>NAD(+)</name>
        <dbReference type="ChEBI" id="CHEBI:57540"/>
    </ligand>
</feature>
<evidence type="ECO:0000313" key="14">
    <source>
        <dbReference type="EMBL" id="KJZ81652.1"/>
    </source>
</evidence>
<dbReference type="CDD" id="cd05372">
    <property type="entry name" value="ENR_SDR"/>
    <property type="match status" value="1"/>
</dbReference>
<dbReference type="InterPro" id="IPR036291">
    <property type="entry name" value="NAD(P)-bd_dom_sf"/>
</dbReference>
<proteinExistence type="inferred from homology"/>
<keyword evidence="7 11" id="KW-0520">NAD</keyword>
<feature type="binding site" evidence="13">
    <location>
        <position position="44"/>
    </location>
    <ligand>
        <name>NAD(+)</name>
        <dbReference type="ChEBI" id="CHEBI:57540"/>
    </ligand>
</feature>
<dbReference type="PIRSF" id="PIRSF000094">
    <property type="entry name" value="Enoyl-ACP_rdct"/>
    <property type="match status" value="1"/>
</dbReference>
<feature type="active site" description="Proton acceptor" evidence="12">
    <location>
        <position position="149"/>
    </location>
</feature>
<evidence type="ECO:0000256" key="5">
    <source>
        <dbReference type="ARBA" id="ARBA00022832"/>
    </source>
</evidence>
<evidence type="ECO:0000256" key="10">
    <source>
        <dbReference type="ARBA" id="ARBA00048572"/>
    </source>
</evidence>
<evidence type="ECO:0000256" key="11">
    <source>
        <dbReference type="PIRNR" id="PIRNR000094"/>
    </source>
</evidence>
<dbReference type="Pfam" id="PF13561">
    <property type="entry name" value="adh_short_C2"/>
    <property type="match status" value="1"/>
</dbReference>
<keyword evidence="4 11" id="KW-0444">Lipid biosynthesis</keyword>
<evidence type="ECO:0000256" key="3">
    <source>
        <dbReference type="ARBA" id="ARBA00009233"/>
    </source>
</evidence>
<evidence type="ECO:0000313" key="15">
    <source>
        <dbReference type="Proteomes" id="UP000033731"/>
    </source>
</evidence>
<dbReference type="GO" id="GO:0006633">
    <property type="term" value="P:fatty acid biosynthetic process"/>
    <property type="evidence" value="ECO:0007669"/>
    <property type="project" value="UniProtKB-UniPathway"/>
</dbReference>
<keyword evidence="5" id="KW-0276">Fatty acid metabolism</keyword>
<keyword evidence="6 11" id="KW-0560">Oxidoreductase</keyword>
<comment type="similarity">
    <text evidence="3 11">Belongs to the short-chain dehydrogenases/reductases (SDR) family. FabI subfamily.</text>
</comment>
<accession>A0A0F4VLU0</accession>
<comment type="catalytic activity">
    <reaction evidence="10 11">
        <text>a 2,3-saturated acyl-[ACP] + NAD(+) = a (2E)-enoyl-[ACP] + NADH + H(+)</text>
        <dbReference type="Rhea" id="RHEA:10240"/>
        <dbReference type="Rhea" id="RHEA-COMP:9925"/>
        <dbReference type="Rhea" id="RHEA-COMP:9926"/>
        <dbReference type="ChEBI" id="CHEBI:15378"/>
        <dbReference type="ChEBI" id="CHEBI:57540"/>
        <dbReference type="ChEBI" id="CHEBI:57945"/>
        <dbReference type="ChEBI" id="CHEBI:78784"/>
        <dbReference type="ChEBI" id="CHEBI:78785"/>
        <dbReference type="EC" id="1.3.1.9"/>
    </reaction>
</comment>
<comment type="subcellular location">
    <subcellularLocation>
        <location evidence="1">Cell inner membrane</location>
        <topology evidence="1">Peripheral membrane protein</topology>
    </subcellularLocation>
</comment>
<feature type="active site" description="Proton acceptor" evidence="12">
    <location>
        <position position="159"/>
    </location>
</feature>
<dbReference type="SUPFAM" id="SSF51735">
    <property type="entry name" value="NAD(P)-binding Rossmann-fold domains"/>
    <property type="match status" value="1"/>
</dbReference>